<sequence length="358" mass="37815">MTRDHILYAVLWPVLKTFVWLGLTAFGGPAAHFAIFQRFLVGEGKWVSKAQYLRMLAAVNLIPGPNSTETAMLLGYARAGHWGLLLAGLGFIVPAAGVTLALVMLYRGAAALPLVQGAFLGLKLAVVALIAQALWDLLPHPKKQPQTWVLALAGLAMAGLGVVEWAVVLLVGLLMVLGRSARVLSIEPLSLFWFFLLVGSTLFGSGYALIGLMQEMVSRGWLGSSDLLNALALGQITPGPLLTTATAAGYLAAGIPGAVLSTVGIFLPSFIFTFLVAGLLHRWQGHPIAEAFFQGASGAALGLIAWALWLLGRETLVGWGELVATLLALGLLLRQFPPIPLLGLFGLGGALWSAWVVS</sequence>
<dbReference type="EMBL" id="CP001743">
    <property type="protein sequence ID" value="ADD27689.1"/>
    <property type="molecule type" value="Genomic_DNA"/>
</dbReference>
<evidence type="ECO:0000256" key="4">
    <source>
        <dbReference type="ARBA" id="ARBA00022692"/>
    </source>
</evidence>
<keyword evidence="3" id="KW-1003">Cell membrane</keyword>
<feature type="transmembrane region" description="Helical" evidence="7">
    <location>
        <begin position="118"/>
        <end position="135"/>
    </location>
</feature>
<feature type="transmembrane region" description="Helical" evidence="7">
    <location>
        <begin position="147"/>
        <end position="177"/>
    </location>
</feature>
<evidence type="ECO:0000256" key="2">
    <source>
        <dbReference type="ARBA" id="ARBA00005262"/>
    </source>
</evidence>
<keyword evidence="9" id="KW-1185">Reference proteome</keyword>
<feature type="transmembrane region" description="Helical" evidence="7">
    <location>
        <begin position="82"/>
        <end position="106"/>
    </location>
</feature>
<keyword evidence="6 7" id="KW-0472">Membrane</keyword>
<evidence type="ECO:0000256" key="6">
    <source>
        <dbReference type="ARBA" id="ARBA00023136"/>
    </source>
</evidence>
<feature type="transmembrane region" description="Helical" evidence="7">
    <location>
        <begin position="258"/>
        <end position="280"/>
    </location>
</feature>
<protein>
    <submittedName>
        <fullName evidence="8">Chromate transporter, chromate ion transporter (CHR) family</fullName>
    </submittedName>
</protein>
<dbReference type="PIRSF" id="PIRSF004810">
    <property type="entry name" value="ChrA"/>
    <property type="match status" value="1"/>
</dbReference>
<reference evidence="8 9" key="1">
    <citation type="journal article" date="2010" name="Stand. Genomic Sci.">
        <title>Complete genome sequence of Meiothermus ruber type strain (21).</title>
        <authorList>
            <person name="Tindall B.J."/>
            <person name="Sikorski J."/>
            <person name="Lucas S."/>
            <person name="Goltsman E."/>
            <person name="Copeland A."/>
            <person name="Glavina Del Rio T."/>
            <person name="Nolan M."/>
            <person name="Tice H."/>
            <person name="Cheng J.F."/>
            <person name="Han C."/>
            <person name="Pitluck S."/>
            <person name="Liolios K."/>
            <person name="Ivanova N."/>
            <person name="Mavromatis K."/>
            <person name="Ovchinnikova G."/>
            <person name="Pati A."/>
            <person name="Fahnrich R."/>
            <person name="Goodwin L."/>
            <person name="Chen A."/>
            <person name="Palaniappan K."/>
            <person name="Land M."/>
            <person name="Hauser L."/>
            <person name="Chang Y.J."/>
            <person name="Jeffries C.D."/>
            <person name="Rohde M."/>
            <person name="Goker M."/>
            <person name="Woyke T."/>
            <person name="Bristow J."/>
            <person name="Eisen J.A."/>
            <person name="Markowitz V."/>
            <person name="Hugenholtz P."/>
            <person name="Kyrpides N.C."/>
            <person name="Klenk H.P."/>
            <person name="Lapidus A."/>
        </authorList>
    </citation>
    <scope>NUCLEOTIDE SEQUENCE [LARGE SCALE GENOMIC DNA]</scope>
    <source>
        <strain evidence="9">ATCC 35948 / DSM 1279 / VKM B-1258 / 21</strain>
    </source>
</reference>
<evidence type="ECO:0000256" key="1">
    <source>
        <dbReference type="ARBA" id="ARBA00004651"/>
    </source>
</evidence>
<dbReference type="InterPro" id="IPR014047">
    <property type="entry name" value="Chr_Tranpt_l_chain"/>
</dbReference>
<feature type="transmembrane region" description="Helical" evidence="7">
    <location>
        <begin position="339"/>
        <end position="357"/>
    </location>
</feature>
<dbReference type="PANTHER" id="PTHR33567:SF3">
    <property type="entry name" value="CHROMATE ION TRANSPORTER (EUROFUNG)"/>
    <property type="match status" value="1"/>
</dbReference>
<evidence type="ECO:0000256" key="7">
    <source>
        <dbReference type="SAM" id="Phobius"/>
    </source>
</evidence>
<evidence type="ECO:0000256" key="3">
    <source>
        <dbReference type="ARBA" id="ARBA00022475"/>
    </source>
</evidence>
<dbReference type="PANTHER" id="PTHR33567">
    <property type="entry name" value="CHROMATE ION TRANSPORTER (EUROFUNG)"/>
    <property type="match status" value="1"/>
</dbReference>
<dbReference type="OrthoDB" id="9788907at2"/>
<comment type="similarity">
    <text evidence="2">Belongs to the chromate ion transporter (CHR) (TC 2.A.51) family.</text>
</comment>
<evidence type="ECO:0000256" key="5">
    <source>
        <dbReference type="ARBA" id="ARBA00022989"/>
    </source>
</evidence>
<evidence type="ECO:0000313" key="9">
    <source>
        <dbReference type="Proteomes" id="UP000006655"/>
    </source>
</evidence>
<feature type="transmembrane region" description="Helical" evidence="7">
    <location>
        <begin position="316"/>
        <end position="333"/>
    </location>
</feature>
<keyword evidence="5 7" id="KW-1133">Transmembrane helix</keyword>
<comment type="subcellular location">
    <subcellularLocation>
        <location evidence="1">Cell membrane</location>
        <topology evidence="1">Multi-pass membrane protein</topology>
    </subcellularLocation>
</comment>
<dbReference type="GO" id="GO:0015109">
    <property type="term" value="F:chromate transmembrane transporter activity"/>
    <property type="evidence" value="ECO:0007669"/>
    <property type="project" value="InterPro"/>
</dbReference>
<dbReference type="KEGG" id="mrb:Mrub_0924"/>
<keyword evidence="4 7" id="KW-0812">Transmembrane</keyword>
<feature type="transmembrane region" description="Helical" evidence="7">
    <location>
        <begin position="230"/>
        <end position="251"/>
    </location>
</feature>
<dbReference type="AlphaFoldDB" id="A0A806DGE7"/>
<dbReference type="Pfam" id="PF02417">
    <property type="entry name" value="Chromate_transp"/>
    <property type="match status" value="2"/>
</dbReference>
<proteinExistence type="inferred from homology"/>
<gene>
    <name evidence="8" type="ordered locus">Mrub_0924</name>
</gene>
<accession>A0A806DGE7</accession>
<organism evidence="8 9">
    <name type="scientific">Meiothermus ruber (strain ATCC 35948 / DSM 1279 / VKM B-1258 / 21)</name>
    <name type="common">Thermus ruber</name>
    <dbReference type="NCBI Taxonomy" id="504728"/>
    <lineage>
        <taxon>Bacteria</taxon>
        <taxon>Thermotogati</taxon>
        <taxon>Deinococcota</taxon>
        <taxon>Deinococci</taxon>
        <taxon>Thermales</taxon>
        <taxon>Thermaceae</taxon>
        <taxon>Meiothermus</taxon>
    </lineage>
</organism>
<dbReference type="GO" id="GO:0005886">
    <property type="term" value="C:plasma membrane"/>
    <property type="evidence" value="ECO:0007669"/>
    <property type="project" value="UniProtKB-SubCell"/>
</dbReference>
<dbReference type="Proteomes" id="UP000006655">
    <property type="component" value="Chromosome"/>
</dbReference>
<feature type="transmembrane region" description="Helical" evidence="7">
    <location>
        <begin position="292"/>
        <end position="311"/>
    </location>
</feature>
<feature type="transmembrane region" description="Helical" evidence="7">
    <location>
        <begin position="18"/>
        <end position="40"/>
    </location>
</feature>
<dbReference type="InterPro" id="IPR003370">
    <property type="entry name" value="Chromate_transpt"/>
</dbReference>
<feature type="transmembrane region" description="Helical" evidence="7">
    <location>
        <begin position="189"/>
        <end position="210"/>
    </location>
</feature>
<name>A0A806DGE7_MEIRD</name>
<evidence type="ECO:0000313" key="8">
    <source>
        <dbReference type="EMBL" id="ADD27689.1"/>
    </source>
</evidence>